<reference evidence="2 5" key="2">
    <citation type="submission" date="2022-05" db="EMBL/GenBank/DDBJ databases">
        <title>Genome Sequencing of Bee-Associated Microbes.</title>
        <authorList>
            <person name="Dunlap C."/>
        </authorList>
    </citation>
    <scope>NUCLEOTIDE SEQUENCE [LARGE SCALE GENOMIC DNA]</scope>
    <source>
        <strain evidence="2 5">NRRL B-14613</strain>
    </source>
</reference>
<protein>
    <submittedName>
        <fullName evidence="3">Flagellar protein</fullName>
    </submittedName>
</protein>
<accession>A0AAJ1G941</accession>
<gene>
    <name evidence="3" type="ORF">FLT43_14690</name>
    <name evidence="2" type="ORF">M5W83_26980</name>
</gene>
<dbReference type="AlphaFoldDB" id="A0AAJ1G941"/>
<dbReference type="GeneID" id="76997209"/>
<proteinExistence type="predicted"/>
<dbReference type="NCBIfam" id="TIGR03826">
    <property type="entry name" value="YvyF"/>
    <property type="match status" value="1"/>
</dbReference>
<dbReference type="Proteomes" id="UP000315377">
    <property type="component" value="Chromosome"/>
</dbReference>
<sequence length="136" mass="15616">MELSNCPRCGRLFAKAFRDICPACLKEIEQEYERCVAYLREKRHASMHELSEETKVSPRQITQFIREGRISEYQAPNLTYDCEVCGNPIREGHMCEPCRTRLVRQIQEAGIAKEPDKGEAASGTRAYQAFDPSRSK</sequence>
<keyword evidence="3" id="KW-0969">Cilium</keyword>
<keyword evidence="3" id="KW-0966">Cell projection</keyword>
<dbReference type="RefSeq" id="WP_087444330.1">
    <property type="nucleotide sequence ID" value="NZ_CABMNB010000046.1"/>
</dbReference>
<evidence type="ECO:0000313" key="2">
    <source>
        <dbReference type="EMBL" id="MCY9610793.1"/>
    </source>
</evidence>
<dbReference type="EMBL" id="JAMDMM010000063">
    <property type="protein sequence ID" value="MCY9610793.1"/>
    <property type="molecule type" value="Genomic_DNA"/>
</dbReference>
<evidence type="ECO:0000256" key="1">
    <source>
        <dbReference type="SAM" id="MobiDB-lite"/>
    </source>
</evidence>
<dbReference type="EMBL" id="CP041405">
    <property type="protein sequence ID" value="QDM44570.1"/>
    <property type="molecule type" value="Genomic_DNA"/>
</dbReference>
<evidence type="ECO:0000313" key="5">
    <source>
        <dbReference type="Proteomes" id="UP001209276"/>
    </source>
</evidence>
<keyword evidence="3" id="KW-0282">Flagellum</keyword>
<evidence type="ECO:0000313" key="4">
    <source>
        <dbReference type="Proteomes" id="UP000315377"/>
    </source>
</evidence>
<name>A0AAJ1G941_PANTH</name>
<organism evidence="3 4">
    <name type="scientific">Paenibacillus thiaminolyticus</name>
    <name type="common">Bacillus thiaminolyticus</name>
    <dbReference type="NCBI Taxonomy" id="49283"/>
    <lineage>
        <taxon>Bacteria</taxon>
        <taxon>Bacillati</taxon>
        <taxon>Bacillota</taxon>
        <taxon>Bacilli</taxon>
        <taxon>Bacillales</taxon>
        <taxon>Paenibacillaceae</taxon>
        <taxon>Paenibacillus</taxon>
    </lineage>
</organism>
<dbReference type="Proteomes" id="UP001209276">
    <property type="component" value="Unassembled WGS sequence"/>
</dbReference>
<dbReference type="InterPro" id="IPR022258">
    <property type="entry name" value="Flagellar_operon_YvyF"/>
</dbReference>
<feature type="region of interest" description="Disordered" evidence="1">
    <location>
        <begin position="111"/>
        <end position="136"/>
    </location>
</feature>
<reference evidence="3 4" key="1">
    <citation type="submission" date="2019-07" db="EMBL/GenBank/DDBJ databases">
        <title>Paenibacillus thiaminolyticus NRRL B-4156.</title>
        <authorList>
            <person name="Hehnly C."/>
            <person name="Zhang L."/>
        </authorList>
    </citation>
    <scope>NUCLEOTIDE SEQUENCE [LARGE SCALE GENOMIC DNA]</scope>
    <source>
        <strain evidence="3 4">NRRL B-4156</strain>
    </source>
</reference>
<evidence type="ECO:0000313" key="3">
    <source>
        <dbReference type="EMBL" id="QDM44570.1"/>
    </source>
</evidence>
<keyword evidence="5" id="KW-1185">Reference proteome</keyword>